<keyword evidence="3" id="KW-1185">Reference proteome</keyword>
<reference evidence="2" key="1">
    <citation type="journal article" date="2020" name="Stud. Mycol.">
        <title>101 Dothideomycetes genomes: a test case for predicting lifestyles and emergence of pathogens.</title>
        <authorList>
            <person name="Haridas S."/>
            <person name="Albert R."/>
            <person name="Binder M."/>
            <person name="Bloem J."/>
            <person name="Labutti K."/>
            <person name="Salamov A."/>
            <person name="Andreopoulos B."/>
            <person name="Baker S."/>
            <person name="Barry K."/>
            <person name="Bills G."/>
            <person name="Bluhm B."/>
            <person name="Cannon C."/>
            <person name="Castanera R."/>
            <person name="Culley D."/>
            <person name="Daum C."/>
            <person name="Ezra D."/>
            <person name="Gonzalez J."/>
            <person name="Henrissat B."/>
            <person name="Kuo A."/>
            <person name="Liang C."/>
            <person name="Lipzen A."/>
            <person name="Lutzoni F."/>
            <person name="Magnuson J."/>
            <person name="Mondo S."/>
            <person name="Nolan M."/>
            <person name="Ohm R."/>
            <person name="Pangilinan J."/>
            <person name="Park H.-J."/>
            <person name="Ramirez L."/>
            <person name="Alfaro M."/>
            <person name="Sun H."/>
            <person name="Tritt A."/>
            <person name="Yoshinaga Y."/>
            <person name="Zwiers L.-H."/>
            <person name="Turgeon B."/>
            <person name="Goodwin S."/>
            <person name="Spatafora J."/>
            <person name="Crous P."/>
            <person name="Grigoriev I."/>
        </authorList>
    </citation>
    <scope>NUCLEOTIDE SEQUENCE</scope>
    <source>
        <strain evidence="2">CBS 122368</strain>
    </source>
</reference>
<dbReference type="InterPro" id="IPR036770">
    <property type="entry name" value="Ankyrin_rpt-contain_sf"/>
</dbReference>
<evidence type="ECO:0000256" key="1">
    <source>
        <dbReference type="PROSITE-ProRule" id="PRU00023"/>
    </source>
</evidence>
<protein>
    <submittedName>
        <fullName evidence="2">Uncharacterized protein</fullName>
    </submittedName>
</protein>
<evidence type="ECO:0000313" key="3">
    <source>
        <dbReference type="Proteomes" id="UP000800094"/>
    </source>
</evidence>
<accession>A0A6A6HXB9</accession>
<dbReference type="AlphaFoldDB" id="A0A6A6HXB9"/>
<proteinExistence type="predicted"/>
<dbReference type="InterPro" id="IPR002110">
    <property type="entry name" value="Ankyrin_rpt"/>
</dbReference>
<dbReference type="SMART" id="SM00248">
    <property type="entry name" value="ANK"/>
    <property type="match status" value="3"/>
</dbReference>
<keyword evidence="1" id="KW-0040">ANK repeat</keyword>
<dbReference type="Gene3D" id="1.25.40.20">
    <property type="entry name" value="Ankyrin repeat-containing domain"/>
    <property type="match status" value="1"/>
</dbReference>
<feature type="repeat" description="ANK" evidence="1">
    <location>
        <begin position="110"/>
        <end position="142"/>
    </location>
</feature>
<dbReference type="GeneID" id="54585630"/>
<organism evidence="2 3">
    <name type="scientific">Trematosphaeria pertusa</name>
    <dbReference type="NCBI Taxonomy" id="390896"/>
    <lineage>
        <taxon>Eukaryota</taxon>
        <taxon>Fungi</taxon>
        <taxon>Dikarya</taxon>
        <taxon>Ascomycota</taxon>
        <taxon>Pezizomycotina</taxon>
        <taxon>Dothideomycetes</taxon>
        <taxon>Pleosporomycetidae</taxon>
        <taxon>Pleosporales</taxon>
        <taxon>Massarineae</taxon>
        <taxon>Trematosphaeriaceae</taxon>
        <taxon>Trematosphaeria</taxon>
    </lineage>
</organism>
<name>A0A6A6HXB9_9PLEO</name>
<dbReference type="SUPFAM" id="SSF48403">
    <property type="entry name" value="Ankyrin repeat"/>
    <property type="match status" value="1"/>
</dbReference>
<dbReference type="OrthoDB" id="21416at2759"/>
<sequence>MSRSYEGDDRKRSEPHILVEAGADADNGLNPLHALIGGWTDMKEQYAILDAILDHSRDVAALLESTDSRSGKHTLHLTAAKNEGRLIRHLLARHPSPSRLVNLASALGFDGKTPLHETCYFRYSLAATPFIDSGADVNAVSLKPKLAPVHITASHQSDAFHGFFGMAQIQMPQMAVAKLRFIWQQSRTGRKEWRLY</sequence>
<gene>
    <name evidence="2" type="ORF">BU26DRAFT_555033</name>
</gene>
<evidence type="ECO:0000313" key="2">
    <source>
        <dbReference type="EMBL" id="KAF2242855.1"/>
    </source>
</evidence>
<dbReference type="Proteomes" id="UP000800094">
    <property type="component" value="Unassembled WGS sequence"/>
</dbReference>
<dbReference type="EMBL" id="ML987206">
    <property type="protein sequence ID" value="KAF2242855.1"/>
    <property type="molecule type" value="Genomic_DNA"/>
</dbReference>
<dbReference type="PROSITE" id="PS50088">
    <property type="entry name" value="ANK_REPEAT"/>
    <property type="match status" value="1"/>
</dbReference>
<dbReference type="RefSeq" id="XP_033677859.1">
    <property type="nucleotide sequence ID" value="XM_033832300.1"/>
</dbReference>